<keyword evidence="16" id="KW-1185">Reference proteome</keyword>
<name>A0ABN9ZZK1_PIPNA</name>
<accession>A0ABN9ZZK1</accession>
<proteinExistence type="inferred from homology"/>
<reference evidence="15" key="1">
    <citation type="submission" date="2023-12" db="EMBL/GenBank/DDBJ databases">
        <authorList>
            <person name="Brown T."/>
        </authorList>
    </citation>
    <scope>NUCLEOTIDE SEQUENCE</scope>
</reference>
<comment type="subcellular location">
    <subcellularLocation>
        <location evidence="1 13">Membrane</location>
        <topology evidence="1 13">Multi-pass membrane protein</topology>
    </subcellularLocation>
</comment>
<evidence type="ECO:0000256" key="12">
    <source>
        <dbReference type="RuleBase" id="RU004423"/>
    </source>
</evidence>
<evidence type="ECO:0000256" key="4">
    <source>
        <dbReference type="ARBA" id="ARBA00022606"/>
    </source>
</evidence>
<sequence length="299" mass="33805">MLSIAEGLLIFIVLGESILGVLGNGFIGLVNCIDCVKNKNFSVIGLILIGLATSRIFLIWIIIIDGFVKLFSPHLYSSGILVECITYAWITINHLSIFFASSLSMFYFLKIANFSHHIFLWLKYRINRILPLLMGWVFVSWLFTFPQIAKIINDYKTGKRNKTWPLTVSKTEYAAYQILLNLGVIFLFTLCLISCLLLIISLWRHNRQMQSSGLGVRDPSTEAHVKAMKVLISFLILLILHVIGIAIEISSFSIPENKLLFIFGMATTITYPCGHSFLLILGNSKLKQAFLKVLRPLNN</sequence>
<evidence type="ECO:0000256" key="6">
    <source>
        <dbReference type="ARBA" id="ARBA00022989"/>
    </source>
</evidence>
<feature type="transmembrane region" description="Helical" evidence="14">
    <location>
        <begin position="260"/>
        <end position="282"/>
    </location>
</feature>
<keyword evidence="10" id="KW-0325">Glycoprotein</keyword>
<keyword evidence="4 13" id="KW-0716">Sensory transduction</keyword>
<evidence type="ECO:0000256" key="3">
    <source>
        <dbReference type="ARBA" id="ARBA00022480"/>
    </source>
</evidence>
<feature type="transmembrane region" description="Helical" evidence="14">
    <location>
        <begin position="87"/>
        <end position="109"/>
    </location>
</feature>
<gene>
    <name evidence="15" type="ORF">MPIPNATIZW_LOCUS11982</name>
</gene>
<protein>
    <recommendedName>
        <fullName evidence="13">Taste receptor type 2</fullName>
    </recommendedName>
</protein>
<feature type="transmembrane region" description="Helical" evidence="14">
    <location>
        <begin position="230"/>
        <end position="254"/>
    </location>
</feature>
<evidence type="ECO:0000256" key="9">
    <source>
        <dbReference type="ARBA" id="ARBA00023170"/>
    </source>
</evidence>
<feature type="transmembrane region" description="Helical" evidence="14">
    <location>
        <begin position="6"/>
        <end position="29"/>
    </location>
</feature>
<dbReference type="EMBL" id="OY882860">
    <property type="protein sequence ID" value="CAK6443676.1"/>
    <property type="molecule type" value="Genomic_DNA"/>
</dbReference>
<evidence type="ECO:0000313" key="15">
    <source>
        <dbReference type="EMBL" id="CAK6443676.1"/>
    </source>
</evidence>
<keyword evidence="6 14" id="KW-1133">Transmembrane helix</keyword>
<evidence type="ECO:0000256" key="2">
    <source>
        <dbReference type="ARBA" id="ARBA00007376"/>
    </source>
</evidence>
<dbReference type="PANTHER" id="PTHR11394:SF63">
    <property type="entry name" value="TASTE RECEPTOR TYPE 2 MEMBER 10"/>
    <property type="match status" value="1"/>
</dbReference>
<evidence type="ECO:0000256" key="11">
    <source>
        <dbReference type="ARBA" id="ARBA00023224"/>
    </source>
</evidence>
<dbReference type="Pfam" id="PF05296">
    <property type="entry name" value="TAS2R"/>
    <property type="match status" value="1"/>
</dbReference>
<keyword evidence="3 13" id="KW-0919">Taste</keyword>
<dbReference type="SUPFAM" id="SSF81321">
    <property type="entry name" value="Family A G protein-coupled receptor-like"/>
    <property type="match status" value="1"/>
</dbReference>
<evidence type="ECO:0000256" key="10">
    <source>
        <dbReference type="ARBA" id="ARBA00023180"/>
    </source>
</evidence>
<keyword evidence="9 13" id="KW-0675">Receptor</keyword>
<evidence type="ECO:0000256" key="13">
    <source>
        <dbReference type="RuleBase" id="RU004424"/>
    </source>
</evidence>
<dbReference type="PANTHER" id="PTHR11394">
    <property type="entry name" value="TASTE RECEPTOR TYPE 2"/>
    <property type="match status" value="1"/>
</dbReference>
<keyword evidence="5 13" id="KW-0812">Transmembrane</keyword>
<evidence type="ECO:0000313" key="16">
    <source>
        <dbReference type="Proteomes" id="UP001314169"/>
    </source>
</evidence>
<feature type="transmembrane region" description="Helical" evidence="14">
    <location>
        <begin position="129"/>
        <end position="153"/>
    </location>
</feature>
<evidence type="ECO:0000256" key="1">
    <source>
        <dbReference type="ARBA" id="ARBA00004141"/>
    </source>
</evidence>
<keyword evidence="11 13" id="KW-0807">Transducer</keyword>
<dbReference type="Gene3D" id="1.20.1070.10">
    <property type="entry name" value="Rhodopsin 7-helix transmembrane proteins"/>
    <property type="match status" value="1"/>
</dbReference>
<feature type="transmembrane region" description="Helical" evidence="14">
    <location>
        <begin position="41"/>
        <end position="67"/>
    </location>
</feature>
<keyword evidence="8 13" id="KW-0472">Membrane</keyword>
<evidence type="ECO:0000256" key="5">
    <source>
        <dbReference type="ARBA" id="ARBA00022692"/>
    </source>
</evidence>
<dbReference type="Proteomes" id="UP001314169">
    <property type="component" value="Chromosome 3"/>
</dbReference>
<evidence type="ECO:0000256" key="14">
    <source>
        <dbReference type="SAM" id="Phobius"/>
    </source>
</evidence>
<dbReference type="InterPro" id="IPR007960">
    <property type="entry name" value="TAS2R"/>
</dbReference>
<evidence type="ECO:0000256" key="7">
    <source>
        <dbReference type="ARBA" id="ARBA00023040"/>
    </source>
</evidence>
<evidence type="ECO:0000256" key="8">
    <source>
        <dbReference type="ARBA" id="ARBA00023136"/>
    </source>
</evidence>
<comment type="similarity">
    <text evidence="2 12">Belongs to the G-protein coupled receptor T2R family.</text>
</comment>
<feature type="transmembrane region" description="Helical" evidence="14">
    <location>
        <begin position="173"/>
        <end position="200"/>
    </location>
</feature>
<keyword evidence="7 13" id="KW-0297">G-protein coupled receptor</keyword>
<organism evidence="15 16">
    <name type="scientific">Pipistrellus nathusii</name>
    <name type="common">Nathusius' pipistrelle</name>
    <dbReference type="NCBI Taxonomy" id="59473"/>
    <lineage>
        <taxon>Eukaryota</taxon>
        <taxon>Metazoa</taxon>
        <taxon>Chordata</taxon>
        <taxon>Craniata</taxon>
        <taxon>Vertebrata</taxon>
        <taxon>Euteleostomi</taxon>
        <taxon>Mammalia</taxon>
        <taxon>Eutheria</taxon>
        <taxon>Laurasiatheria</taxon>
        <taxon>Chiroptera</taxon>
        <taxon>Yangochiroptera</taxon>
        <taxon>Vespertilionidae</taxon>
        <taxon>Pipistrellus</taxon>
    </lineage>
</organism>